<dbReference type="EMBL" id="JH598060">
    <property type="status" value="NOT_ANNOTATED_CDS"/>
    <property type="molecule type" value="Genomic_DNA"/>
</dbReference>
<sequence length="119" mass="12984">MAEMYHWRTLKIFLSNDPVLRILKHKMIGTIQGPISAPVIASSTLDGINEIIQLLNEAGFIAGTFDAVELLDYEQDCVIHACQSLYEKLVPLTGICTSEDHAEATAENDHVGTTAAEGQ</sequence>
<reference evidence="1" key="2">
    <citation type="submission" date="2015-06" db="UniProtKB">
        <authorList>
            <consortium name="EnsemblProtists"/>
        </authorList>
    </citation>
    <scope>IDENTIFICATION</scope>
    <source>
        <strain evidence="1">Emoy2</strain>
    </source>
</reference>
<dbReference type="Proteomes" id="UP000011713">
    <property type="component" value="Unassembled WGS sequence"/>
</dbReference>
<name>M4BAA2_HYAAE</name>
<keyword evidence="2" id="KW-1185">Reference proteome</keyword>
<dbReference type="InParanoid" id="M4BAA2"/>
<protein>
    <submittedName>
        <fullName evidence="1">Uncharacterized protein</fullName>
    </submittedName>
</protein>
<dbReference type="AlphaFoldDB" id="M4BAA2"/>
<proteinExistence type="predicted"/>
<organism evidence="1 2">
    <name type="scientific">Hyaloperonospora arabidopsidis (strain Emoy2)</name>
    <name type="common">Downy mildew agent</name>
    <name type="synonym">Peronospora arabidopsidis</name>
    <dbReference type="NCBI Taxonomy" id="559515"/>
    <lineage>
        <taxon>Eukaryota</taxon>
        <taxon>Sar</taxon>
        <taxon>Stramenopiles</taxon>
        <taxon>Oomycota</taxon>
        <taxon>Peronosporomycetes</taxon>
        <taxon>Peronosporales</taxon>
        <taxon>Peronosporaceae</taxon>
        <taxon>Hyaloperonospora</taxon>
    </lineage>
</organism>
<dbReference type="HOGENOM" id="CLU_2065965_0_0_1"/>
<dbReference type="VEuPathDB" id="FungiDB:HpaG803212"/>
<dbReference type="OMA" id="CVIHACQ"/>
<reference evidence="2" key="1">
    <citation type="journal article" date="2010" name="Science">
        <title>Signatures of adaptation to obligate biotrophy in the Hyaloperonospora arabidopsidis genome.</title>
        <authorList>
            <person name="Baxter L."/>
            <person name="Tripathy S."/>
            <person name="Ishaque N."/>
            <person name="Boot N."/>
            <person name="Cabral A."/>
            <person name="Kemen E."/>
            <person name="Thines M."/>
            <person name="Ah-Fong A."/>
            <person name="Anderson R."/>
            <person name="Badejoko W."/>
            <person name="Bittner-Eddy P."/>
            <person name="Boore J.L."/>
            <person name="Chibucos M.C."/>
            <person name="Coates M."/>
            <person name="Dehal P."/>
            <person name="Delehaunty K."/>
            <person name="Dong S."/>
            <person name="Downton P."/>
            <person name="Dumas B."/>
            <person name="Fabro G."/>
            <person name="Fronick C."/>
            <person name="Fuerstenberg S.I."/>
            <person name="Fulton L."/>
            <person name="Gaulin E."/>
            <person name="Govers F."/>
            <person name="Hughes L."/>
            <person name="Humphray S."/>
            <person name="Jiang R.H."/>
            <person name="Judelson H."/>
            <person name="Kamoun S."/>
            <person name="Kyung K."/>
            <person name="Meijer H."/>
            <person name="Minx P."/>
            <person name="Morris P."/>
            <person name="Nelson J."/>
            <person name="Phuntumart V."/>
            <person name="Qutob D."/>
            <person name="Rehmany A."/>
            <person name="Rougon-Cardoso A."/>
            <person name="Ryden P."/>
            <person name="Torto-Alalibo T."/>
            <person name="Studholme D."/>
            <person name="Wang Y."/>
            <person name="Win J."/>
            <person name="Wood J."/>
            <person name="Clifton S.W."/>
            <person name="Rogers J."/>
            <person name="Van den Ackerveken G."/>
            <person name="Jones J.D."/>
            <person name="McDowell J.M."/>
            <person name="Beynon J."/>
            <person name="Tyler B.M."/>
        </authorList>
    </citation>
    <scope>NUCLEOTIDE SEQUENCE [LARGE SCALE GENOMIC DNA]</scope>
    <source>
        <strain evidence="2">Emoy2</strain>
    </source>
</reference>
<evidence type="ECO:0000313" key="1">
    <source>
        <dbReference type="EnsemblProtists" id="HpaP803212"/>
    </source>
</evidence>
<evidence type="ECO:0000313" key="2">
    <source>
        <dbReference type="Proteomes" id="UP000011713"/>
    </source>
</evidence>
<dbReference type="EnsemblProtists" id="HpaT803212">
    <property type="protein sequence ID" value="HpaP803212"/>
    <property type="gene ID" value="HpaG803212"/>
</dbReference>
<accession>M4BAA2</accession>